<organism evidence="2 3">
    <name type="scientific">Streptomyces katrae</name>
    <dbReference type="NCBI Taxonomy" id="68223"/>
    <lineage>
        <taxon>Bacteria</taxon>
        <taxon>Bacillati</taxon>
        <taxon>Actinomycetota</taxon>
        <taxon>Actinomycetes</taxon>
        <taxon>Kitasatosporales</taxon>
        <taxon>Streptomycetaceae</taxon>
        <taxon>Streptomyces</taxon>
    </lineage>
</organism>
<keyword evidence="2" id="KW-0489">Methyltransferase</keyword>
<keyword evidence="2" id="KW-0808">Transferase</keyword>
<evidence type="ECO:0000259" key="1">
    <source>
        <dbReference type="Pfam" id="PF13649"/>
    </source>
</evidence>
<dbReference type="SUPFAM" id="SSF53335">
    <property type="entry name" value="S-adenosyl-L-methionine-dependent methyltransferases"/>
    <property type="match status" value="1"/>
</dbReference>
<dbReference type="EMBL" id="JASITI010000049">
    <property type="protein sequence ID" value="MDK9499819.1"/>
    <property type="molecule type" value="Genomic_DNA"/>
</dbReference>
<keyword evidence="3" id="KW-1185">Reference proteome</keyword>
<evidence type="ECO:0000313" key="3">
    <source>
        <dbReference type="Proteomes" id="UP001223390"/>
    </source>
</evidence>
<dbReference type="Pfam" id="PF13649">
    <property type="entry name" value="Methyltransf_25"/>
    <property type="match status" value="1"/>
</dbReference>
<dbReference type="InterPro" id="IPR029063">
    <property type="entry name" value="SAM-dependent_MTases_sf"/>
</dbReference>
<dbReference type="CDD" id="cd02440">
    <property type="entry name" value="AdoMet_MTases"/>
    <property type="match status" value="1"/>
</dbReference>
<feature type="domain" description="Methyltransferase" evidence="1">
    <location>
        <begin position="84"/>
        <end position="182"/>
    </location>
</feature>
<reference evidence="2 3" key="1">
    <citation type="submission" date="2023-05" db="EMBL/GenBank/DDBJ databases">
        <title>Sequencing and Assembly of Streptomyces sp. NP73.</title>
        <authorList>
            <person name="Konwar A.N."/>
            <person name="Saikia K."/>
            <person name="Thakur D."/>
        </authorList>
    </citation>
    <scope>NUCLEOTIDE SEQUENCE [LARGE SCALE GENOMIC DNA]</scope>
    <source>
        <strain evidence="2 3">NP73</strain>
    </source>
</reference>
<dbReference type="Proteomes" id="UP001223390">
    <property type="component" value="Unassembled WGS sequence"/>
</dbReference>
<evidence type="ECO:0000313" key="2">
    <source>
        <dbReference type="EMBL" id="MDK9499819.1"/>
    </source>
</evidence>
<name>A0ABT7H3X0_9ACTN</name>
<dbReference type="Gene3D" id="3.40.50.150">
    <property type="entry name" value="Vaccinia Virus protein VP39"/>
    <property type="match status" value="1"/>
</dbReference>
<dbReference type="GO" id="GO:0008168">
    <property type="term" value="F:methyltransferase activity"/>
    <property type="evidence" value="ECO:0007669"/>
    <property type="project" value="UniProtKB-KW"/>
</dbReference>
<accession>A0ABT7H3X0</accession>
<dbReference type="GO" id="GO:0032259">
    <property type="term" value="P:methylation"/>
    <property type="evidence" value="ECO:0007669"/>
    <property type="project" value="UniProtKB-KW"/>
</dbReference>
<dbReference type="RefSeq" id="WP_125818054.1">
    <property type="nucleotide sequence ID" value="NZ_JASITI010000049.1"/>
</dbReference>
<dbReference type="InterPro" id="IPR041698">
    <property type="entry name" value="Methyltransf_25"/>
</dbReference>
<protein>
    <submittedName>
        <fullName evidence="2">Class I SAM-dependent methyltransferase</fullName>
    </submittedName>
</protein>
<sequence length="296" mass="31837">MHTPSGVFSPPLPLPPVAPAPSAPLAPAPRAAAVLSPAGFLPGLESAAPADEDSLWLQDALLGPHSADIVRYLGLARDCGGGPVLDLGCGAGRLAVPFARQGFRVEAVDRDADSLERLRAWGRRIGPQVSERLVTTRADLAGLRLRGGYRLVLLAGAMVSAVPPRDRPGLLREIAAHLEPGGALALDFTAHRLRGLAEDPSRTWAFQVPRFDGVEEWTVARQEFDLDGMGEHITYHSVRTGKLSSERVVTATRKWIVDPERLTAELHGAGLRVERRRGHRVDERTESVLLVCRAGG</sequence>
<gene>
    <name evidence="2" type="ORF">QEZ40_005256</name>
</gene>
<comment type="caution">
    <text evidence="2">The sequence shown here is derived from an EMBL/GenBank/DDBJ whole genome shotgun (WGS) entry which is preliminary data.</text>
</comment>
<proteinExistence type="predicted"/>